<keyword evidence="2" id="KW-0238">DNA-binding</keyword>
<dbReference type="RefSeq" id="WP_254760951.1">
    <property type="nucleotide sequence ID" value="NZ_JANCLT010000018.1"/>
</dbReference>
<dbReference type="EMBL" id="JANCLT010000018">
    <property type="protein sequence ID" value="MCP8971025.1"/>
    <property type="molecule type" value="Genomic_DNA"/>
</dbReference>
<protein>
    <submittedName>
        <fullName evidence="5">LacI family transcriptional regulator</fullName>
    </submittedName>
</protein>
<proteinExistence type="predicted"/>
<evidence type="ECO:0000313" key="6">
    <source>
        <dbReference type="Proteomes" id="UP001156102"/>
    </source>
</evidence>
<sequence>MSYTIHDIAALAGVSKSTVSRVISGKGYTSEAARDRVLQAVAALQYKPNAIARAMASQRTHNIGVILYREQQPIASHPVYGKMLDAILAEASQLQYSVFVTTEREMSAKSADFMMEQRVDGLILISRLSQEVIGHIGSFGVPYIMVNGTTDKGDVVQLVNEDRTGGALVAEHLYEQGHRNVSIIAGPQAHRSHNLRFTGFCERMRELGGRIVPQLIHQSATSAFMQGYEGVFSLWEPICALKPTALFATNDALALGAMQAFWKQQWTVPEDIAVAGFDDTEHALMAVPPLTTVRVDTDRMGRDAVRLLHKLIQKESMERQTVYQPRLIVRESTALYKGECSE</sequence>
<evidence type="ECO:0000256" key="1">
    <source>
        <dbReference type="ARBA" id="ARBA00023015"/>
    </source>
</evidence>
<keyword evidence="1" id="KW-0805">Transcription regulation</keyword>
<dbReference type="InterPro" id="IPR000843">
    <property type="entry name" value="HTH_LacI"/>
</dbReference>
<dbReference type="Gene3D" id="3.40.50.2300">
    <property type="match status" value="2"/>
</dbReference>
<reference evidence="5" key="1">
    <citation type="submission" date="2022-07" db="EMBL/GenBank/DDBJ databases">
        <authorList>
            <person name="Li W.-J."/>
            <person name="Deng Q.-Q."/>
        </authorList>
    </citation>
    <scope>NUCLEOTIDE SEQUENCE</scope>
    <source>
        <strain evidence="5">SYSU M60031</strain>
    </source>
</reference>
<name>A0AA41XDQ6_9BACI</name>
<evidence type="ECO:0000313" key="5">
    <source>
        <dbReference type="EMBL" id="MCP8971025.1"/>
    </source>
</evidence>
<dbReference type="SUPFAM" id="SSF47413">
    <property type="entry name" value="lambda repressor-like DNA-binding domains"/>
    <property type="match status" value="1"/>
</dbReference>
<dbReference type="SUPFAM" id="SSF53822">
    <property type="entry name" value="Periplasmic binding protein-like I"/>
    <property type="match status" value="1"/>
</dbReference>
<dbReference type="InterPro" id="IPR028082">
    <property type="entry name" value="Peripla_BP_I"/>
</dbReference>
<dbReference type="PANTHER" id="PTHR30146">
    <property type="entry name" value="LACI-RELATED TRANSCRIPTIONAL REPRESSOR"/>
    <property type="match status" value="1"/>
</dbReference>
<organism evidence="5 6">
    <name type="scientific">Ectobacillus ponti</name>
    <dbReference type="NCBI Taxonomy" id="2961894"/>
    <lineage>
        <taxon>Bacteria</taxon>
        <taxon>Bacillati</taxon>
        <taxon>Bacillota</taxon>
        <taxon>Bacilli</taxon>
        <taxon>Bacillales</taxon>
        <taxon>Bacillaceae</taxon>
        <taxon>Ectobacillus</taxon>
    </lineage>
</organism>
<dbReference type="CDD" id="cd06267">
    <property type="entry name" value="PBP1_LacI_sugar_binding-like"/>
    <property type="match status" value="1"/>
</dbReference>
<gene>
    <name evidence="5" type="ORF">NK662_21110</name>
</gene>
<dbReference type="Proteomes" id="UP001156102">
    <property type="component" value="Unassembled WGS sequence"/>
</dbReference>
<evidence type="ECO:0000256" key="2">
    <source>
        <dbReference type="ARBA" id="ARBA00023125"/>
    </source>
</evidence>
<dbReference type="CDD" id="cd01392">
    <property type="entry name" value="HTH_LacI"/>
    <property type="match status" value="1"/>
</dbReference>
<dbReference type="InterPro" id="IPR010982">
    <property type="entry name" value="Lambda_DNA-bd_dom_sf"/>
</dbReference>
<dbReference type="Pfam" id="PF13377">
    <property type="entry name" value="Peripla_BP_3"/>
    <property type="match status" value="1"/>
</dbReference>
<dbReference type="Gene3D" id="1.10.260.40">
    <property type="entry name" value="lambda repressor-like DNA-binding domains"/>
    <property type="match status" value="1"/>
</dbReference>
<dbReference type="PROSITE" id="PS00356">
    <property type="entry name" value="HTH_LACI_1"/>
    <property type="match status" value="1"/>
</dbReference>
<comment type="caution">
    <text evidence="5">The sequence shown here is derived from an EMBL/GenBank/DDBJ whole genome shotgun (WGS) entry which is preliminary data.</text>
</comment>
<evidence type="ECO:0000256" key="3">
    <source>
        <dbReference type="ARBA" id="ARBA00023163"/>
    </source>
</evidence>
<dbReference type="PRINTS" id="PR00036">
    <property type="entry name" value="HTHLACI"/>
</dbReference>
<accession>A0AA41XDQ6</accession>
<dbReference type="PANTHER" id="PTHR30146:SF109">
    <property type="entry name" value="HTH-TYPE TRANSCRIPTIONAL REGULATOR GALS"/>
    <property type="match status" value="1"/>
</dbReference>
<keyword evidence="3" id="KW-0804">Transcription</keyword>
<keyword evidence="6" id="KW-1185">Reference proteome</keyword>
<feature type="domain" description="HTH lacI-type" evidence="4">
    <location>
        <begin position="3"/>
        <end position="57"/>
    </location>
</feature>
<dbReference type="PROSITE" id="PS50932">
    <property type="entry name" value="HTH_LACI_2"/>
    <property type="match status" value="1"/>
</dbReference>
<dbReference type="AlphaFoldDB" id="A0AA41XDQ6"/>
<dbReference type="SMART" id="SM00354">
    <property type="entry name" value="HTH_LACI"/>
    <property type="match status" value="1"/>
</dbReference>
<dbReference type="Pfam" id="PF00356">
    <property type="entry name" value="LacI"/>
    <property type="match status" value="1"/>
</dbReference>
<dbReference type="InterPro" id="IPR046335">
    <property type="entry name" value="LacI/GalR-like_sensor"/>
</dbReference>
<dbReference type="GO" id="GO:0003700">
    <property type="term" value="F:DNA-binding transcription factor activity"/>
    <property type="evidence" value="ECO:0007669"/>
    <property type="project" value="TreeGrafter"/>
</dbReference>
<evidence type="ECO:0000259" key="4">
    <source>
        <dbReference type="PROSITE" id="PS50932"/>
    </source>
</evidence>
<dbReference type="GO" id="GO:0000976">
    <property type="term" value="F:transcription cis-regulatory region binding"/>
    <property type="evidence" value="ECO:0007669"/>
    <property type="project" value="TreeGrafter"/>
</dbReference>